<comment type="similarity">
    <text evidence="2 11">Belongs to the 'phage' integrase family. XerD subfamily.</text>
</comment>
<dbReference type="GO" id="GO:0007059">
    <property type="term" value="P:chromosome segregation"/>
    <property type="evidence" value="ECO:0007669"/>
    <property type="project" value="UniProtKB-UniRule"/>
</dbReference>
<comment type="subunit">
    <text evidence="11">Forms a cyclic heterotetrameric complex composed of two molecules of XerC and two molecules of XerD.</text>
</comment>
<dbReference type="NCBIfam" id="NF001399">
    <property type="entry name" value="PRK00283.1"/>
    <property type="match status" value="1"/>
</dbReference>
<dbReference type="InterPro" id="IPR013762">
    <property type="entry name" value="Integrase-like_cat_sf"/>
</dbReference>
<evidence type="ECO:0000256" key="10">
    <source>
        <dbReference type="ARBA" id="ARBA00023306"/>
    </source>
</evidence>
<evidence type="ECO:0000313" key="15">
    <source>
        <dbReference type="Proteomes" id="UP000593594"/>
    </source>
</evidence>
<dbReference type="SUPFAM" id="SSF56349">
    <property type="entry name" value="DNA breaking-rejoining enzymes"/>
    <property type="match status" value="1"/>
</dbReference>
<feature type="active site" evidence="11">
    <location>
        <position position="287"/>
    </location>
</feature>
<dbReference type="GO" id="GO:0006313">
    <property type="term" value="P:DNA transposition"/>
    <property type="evidence" value="ECO:0007669"/>
    <property type="project" value="UniProtKB-UniRule"/>
</dbReference>
<reference evidence="14 15" key="1">
    <citation type="submission" date="2020-06" db="EMBL/GenBank/DDBJ databases">
        <title>Genome sequence of 2 isolates from Red Sea Mangroves.</title>
        <authorList>
            <person name="Sefrji F."/>
            <person name="Michoud G."/>
            <person name="Merlino G."/>
            <person name="Daffonchio D."/>
        </authorList>
    </citation>
    <scope>NUCLEOTIDE SEQUENCE [LARGE SCALE GENOMIC DNA]</scope>
    <source>
        <strain evidence="14 15">R1DC25</strain>
    </source>
</reference>
<dbReference type="HAMAP" id="MF_01807">
    <property type="entry name" value="Recomb_XerD"/>
    <property type="match status" value="1"/>
</dbReference>
<dbReference type="Pfam" id="PF00589">
    <property type="entry name" value="Phage_integrase"/>
    <property type="match status" value="1"/>
</dbReference>
<dbReference type="HAMAP" id="MF_01808">
    <property type="entry name" value="Recomb_XerC_XerD"/>
    <property type="match status" value="1"/>
</dbReference>
<dbReference type="PANTHER" id="PTHR30349:SF90">
    <property type="entry name" value="TYROSINE RECOMBINASE XERD"/>
    <property type="match status" value="1"/>
</dbReference>
<dbReference type="KEGG" id="kmn:HW532_06725"/>
<dbReference type="GO" id="GO:0051301">
    <property type="term" value="P:cell division"/>
    <property type="evidence" value="ECO:0007669"/>
    <property type="project" value="UniProtKB-KW"/>
</dbReference>
<gene>
    <name evidence="11" type="primary">xerD</name>
    <name evidence="14" type="ORF">HW532_06725</name>
</gene>
<protein>
    <recommendedName>
        <fullName evidence="3 11">Tyrosine recombinase XerD</fullName>
    </recommendedName>
</protein>
<evidence type="ECO:0000256" key="8">
    <source>
        <dbReference type="ARBA" id="ARBA00023125"/>
    </source>
</evidence>
<keyword evidence="6 11" id="KW-0159">Chromosome partition</keyword>
<dbReference type="GO" id="GO:0003677">
    <property type="term" value="F:DNA binding"/>
    <property type="evidence" value="ECO:0007669"/>
    <property type="project" value="UniProtKB-UniRule"/>
</dbReference>
<evidence type="ECO:0000256" key="11">
    <source>
        <dbReference type="HAMAP-Rule" id="MF_01807"/>
    </source>
</evidence>
<feature type="active site" description="O-(3'-phospho-DNA)-tyrosine intermediate" evidence="11">
    <location>
        <position position="296"/>
    </location>
</feature>
<comment type="subcellular location">
    <subcellularLocation>
        <location evidence="1 11">Cytoplasm</location>
    </subcellularLocation>
</comment>
<dbReference type="InterPro" id="IPR050090">
    <property type="entry name" value="Tyrosine_recombinase_XerCD"/>
</dbReference>
<evidence type="ECO:0000256" key="6">
    <source>
        <dbReference type="ARBA" id="ARBA00022829"/>
    </source>
</evidence>
<feature type="active site" evidence="11">
    <location>
        <position position="261"/>
    </location>
</feature>
<dbReference type="PROSITE" id="PS51900">
    <property type="entry name" value="CB"/>
    <property type="match status" value="1"/>
</dbReference>
<evidence type="ECO:0000259" key="12">
    <source>
        <dbReference type="PROSITE" id="PS51898"/>
    </source>
</evidence>
<dbReference type="InterPro" id="IPR011932">
    <property type="entry name" value="Recomb_XerD"/>
</dbReference>
<accession>A0A7S8C2Z7</accession>
<dbReference type="InterPro" id="IPR023009">
    <property type="entry name" value="Tyrosine_recombinase_XerC/XerD"/>
</dbReference>
<evidence type="ECO:0000259" key="13">
    <source>
        <dbReference type="PROSITE" id="PS51900"/>
    </source>
</evidence>
<keyword evidence="10 11" id="KW-0131">Cell cycle</keyword>
<evidence type="ECO:0000313" key="14">
    <source>
        <dbReference type="EMBL" id="QPC42426.1"/>
    </source>
</evidence>
<feature type="active site" evidence="11">
    <location>
        <position position="190"/>
    </location>
</feature>
<keyword evidence="5 11" id="KW-0132">Cell division</keyword>
<dbReference type="GO" id="GO:0005737">
    <property type="term" value="C:cytoplasm"/>
    <property type="evidence" value="ECO:0007669"/>
    <property type="project" value="UniProtKB-SubCell"/>
</dbReference>
<organism evidence="14 15">
    <name type="scientific">Kaustia mangrovi</name>
    <dbReference type="NCBI Taxonomy" id="2593653"/>
    <lineage>
        <taxon>Bacteria</taxon>
        <taxon>Pseudomonadati</taxon>
        <taxon>Pseudomonadota</taxon>
        <taxon>Alphaproteobacteria</taxon>
        <taxon>Hyphomicrobiales</taxon>
        <taxon>Parvibaculaceae</taxon>
        <taxon>Kaustia</taxon>
    </lineage>
</organism>
<dbReference type="AlphaFoldDB" id="A0A7S8C2Z7"/>
<dbReference type="InterPro" id="IPR010998">
    <property type="entry name" value="Integrase_recombinase_N"/>
</dbReference>
<keyword evidence="8 11" id="KW-0238">DNA-binding</keyword>
<keyword evidence="4 11" id="KW-0963">Cytoplasm</keyword>
<dbReference type="InterPro" id="IPR011010">
    <property type="entry name" value="DNA_brk_join_enz"/>
</dbReference>
<dbReference type="Proteomes" id="UP000593594">
    <property type="component" value="Chromosome"/>
</dbReference>
<dbReference type="InterPro" id="IPR004107">
    <property type="entry name" value="Integrase_SAM-like_N"/>
</dbReference>
<dbReference type="Gene3D" id="1.10.150.130">
    <property type="match status" value="1"/>
</dbReference>
<dbReference type="Gene3D" id="1.10.443.10">
    <property type="entry name" value="Intergrase catalytic core"/>
    <property type="match status" value="1"/>
</dbReference>
<feature type="active site" evidence="11">
    <location>
        <position position="264"/>
    </location>
</feature>
<keyword evidence="9 11" id="KW-0233">DNA recombination</keyword>
<dbReference type="EMBL" id="CP058214">
    <property type="protein sequence ID" value="QPC42426.1"/>
    <property type="molecule type" value="Genomic_DNA"/>
</dbReference>
<evidence type="ECO:0000256" key="9">
    <source>
        <dbReference type="ARBA" id="ARBA00023172"/>
    </source>
</evidence>
<dbReference type="InterPro" id="IPR002104">
    <property type="entry name" value="Integrase_catalytic"/>
</dbReference>
<keyword evidence="15" id="KW-1185">Reference proteome</keyword>
<keyword evidence="7 11" id="KW-0229">DNA integration</keyword>
<name>A0A7S8C2Z7_9HYPH</name>
<evidence type="ECO:0000256" key="3">
    <source>
        <dbReference type="ARBA" id="ARBA00015810"/>
    </source>
</evidence>
<feature type="domain" description="Tyr recombinase" evidence="12">
    <location>
        <begin position="118"/>
        <end position="309"/>
    </location>
</feature>
<dbReference type="RefSeq" id="WP_213163658.1">
    <property type="nucleotide sequence ID" value="NZ_CP058214.1"/>
</dbReference>
<dbReference type="InterPro" id="IPR044068">
    <property type="entry name" value="CB"/>
</dbReference>
<evidence type="ECO:0000256" key="5">
    <source>
        <dbReference type="ARBA" id="ARBA00022618"/>
    </source>
</evidence>
<proteinExistence type="inferred from homology"/>
<feature type="active site" evidence="11">
    <location>
        <position position="166"/>
    </location>
</feature>
<evidence type="ECO:0000256" key="2">
    <source>
        <dbReference type="ARBA" id="ARBA00010450"/>
    </source>
</evidence>
<evidence type="ECO:0000256" key="4">
    <source>
        <dbReference type="ARBA" id="ARBA00022490"/>
    </source>
</evidence>
<dbReference type="Pfam" id="PF02899">
    <property type="entry name" value="Phage_int_SAM_1"/>
    <property type="match status" value="1"/>
</dbReference>
<evidence type="ECO:0000256" key="1">
    <source>
        <dbReference type="ARBA" id="ARBA00004496"/>
    </source>
</evidence>
<comment type="function">
    <text evidence="11">Site-specific tyrosine recombinase, which acts by catalyzing the cutting and rejoining of the recombining DNA molecules. The XerC-XerD complex is essential to convert dimers of the bacterial chromosome into monomers to permit their segregation at cell division. It also contributes to the segregational stability of plasmids.</text>
</comment>
<sequence>MSACSSEDPSRPRDSHLVESFLEMMSAERGIARNTLEAYARDLADYAAFLAARGLTLKAAGSDDIRAYLAALEAEGLAASTAARRLSALRQFHGFLYADGVRTDNPVTVIDSPRLGRPLPKVLTVGEVDRLLALAREEADEAERNGRPGPVRLMCLIELLYATGLRVSELVSLTRQTVRADDRMLTVRGKGGRERLVPLSRAARDAVTRHLRLMREAGGEEGPWLFPSHGADGHITRQFAARELKALAARAGLAPARVSPHVLRHAFASHLLAGGADLRAVQQMLGHADISTTQIYTHVLAERLREVVASNHPLARAR</sequence>
<feature type="domain" description="Core-binding (CB)" evidence="13">
    <location>
        <begin position="12"/>
        <end position="97"/>
    </location>
</feature>
<dbReference type="GO" id="GO:0009037">
    <property type="term" value="F:tyrosine-based site-specific recombinase activity"/>
    <property type="evidence" value="ECO:0007669"/>
    <property type="project" value="UniProtKB-UniRule"/>
</dbReference>
<dbReference type="PROSITE" id="PS51898">
    <property type="entry name" value="TYR_RECOMBINASE"/>
    <property type="match status" value="1"/>
</dbReference>
<evidence type="ECO:0000256" key="7">
    <source>
        <dbReference type="ARBA" id="ARBA00022908"/>
    </source>
</evidence>
<dbReference type="PANTHER" id="PTHR30349">
    <property type="entry name" value="PHAGE INTEGRASE-RELATED"/>
    <property type="match status" value="1"/>
</dbReference>